<feature type="domain" description="Baseplate protein J-like barrel" evidence="1">
    <location>
        <begin position="140"/>
        <end position="188"/>
    </location>
</feature>
<dbReference type="EMBL" id="BAQB01000003">
    <property type="protein sequence ID" value="GBR44232.1"/>
    <property type="molecule type" value="Genomic_DNA"/>
</dbReference>
<gene>
    <name evidence="2" type="ORF">AA106556_0358</name>
</gene>
<accession>A0ABQ0QGU3</accession>
<sequence length="377" mass="38981">MSFSLRSFSTMVSSSLTTVQASCAQIIDVSVGSPTRALVEAVGGIGLWLQYTVVQALQRTRLATSTGEDCDSFVADFGMSRLPGVAATGVVTLMSFTPDAQSAVILPSVIVRTVSGLSFGVVKDEAHPAWSNTIGGYVRVRGQDSIDVPVMCQRCGSMGNVDVGAISLMGTAVAGIDTVTNAAAFLNGFDAESDAQLRTRFPLWLAAQATASKSSIANAVSGVQNGLSYTFEEGCAADGTGRSGYFTAIINDGSGVPSTQLVQDIYDAIDAVRALGVGFSVRGPIVLPVSVSMTVGVSVAGQGVQEAIVDAIKKDIVNSPIGGGYSYSRLSYLAYVSAGAKVKSVSNILLNGSNNDINPIDAQSFSVDRIDINVVNE</sequence>
<organism evidence="2 3">
    <name type="scientific">Neokomagataea tanensis NBRC 106556</name>
    <dbReference type="NCBI Taxonomy" id="1223519"/>
    <lineage>
        <taxon>Bacteria</taxon>
        <taxon>Pseudomonadati</taxon>
        <taxon>Pseudomonadota</taxon>
        <taxon>Alphaproteobacteria</taxon>
        <taxon>Acetobacterales</taxon>
        <taxon>Acetobacteraceae</taxon>
        <taxon>Neokomagataea</taxon>
    </lineage>
</organism>
<evidence type="ECO:0000313" key="2">
    <source>
        <dbReference type="EMBL" id="GBR44232.1"/>
    </source>
</evidence>
<keyword evidence="3" id="KW-1185">Reference proteome</keyword>
<dbReference type="InterPro" id="IPR006949">
    <property type="entry name" value="Barrel_Baseplate_J-like"/>
</dbReference>
<comment type="caution">
    <text evidence="2">The sequence shown here is derived from an EMBL/GenBank/DDBJ whole genome shotgun (WGS) entry which is preliminary data.</text>
</comment>
<dbReference type="Pfam" id="PF04865">
    <property type="entry name" value="Baseplate_J"/>
    <property type="match status" value="1"/>
</dbReference>
<proteinExistence type="predicted"/>
<reference evidence="2" key="1">
    <citation type="submission" date="2013-04" db="EMBL/GenBank/DDBJ databases">
        <title>The genome sequencing project of 58 acetic acid bacteria.</title>
        <authorList>
            <person name="Okamoto-Kainuma A."/>
            <person name="Ishikawa M."/>
            <person name="Umino S."/>
            <person name="Koizumi Y."/>
            <person name="Shiwa Y."/>
            <person name="Yoshikawa H."/>
            <person name="Matsutani M."/>
            <person name="Matsushita K."/>
        </authorList>
    </citation>
    <scope>NUCLEOTIDE SEQUENCE</scope>
    <source>
        <strain evidence="2">NBRC 106556</strain>
    </source>
</reference>
<dbReference type="RefSeq" id="WP_068173036.1">
    <property type="nucleotide sequence ID" value="NZ_BAQB01000003.1"/>
</dbReference>
<dbReference type="Proteomes" id="UP001062443">
    <property type="component" value="Unassembled WGS sequence"/>
</dbReference>
<evidence type="ECO:0000313" key="3">
    <source>
        <dbReference type="Proteomes" id="UP001062443"/>
    </source>
</evidence>
<name>A0ABQ0QGU3_9PROT</name>
<evidence type="ECO:0000259" key="1">
    <source>
        <dbReference type="Pfam" id="PF04865"/>
    </source>
</evidence>
<protein>
    <recommendedName>
        <fullName evidence="1">Baseplate protein J-like barrel domain-containing protein</fullName>
    </recommendedName>
</protein>